<feature type="signal peptide" evidence="1">
    <location>
        <begin position="1"/>
        <end position="20"/>
    </location>
</feature>
<feature type="chain" id="PRO_5017991063" description="DUF3352 domain-containing protein" evidence="1">
    <location>
        <begin position="21"/>
        <end position="593"/>
    </location>
</feature>
<reference evidence="2 3" key="1">
    <citation type="submission" date="2018-10" db="EMBL/GenBank/DDBJ databases">
        <title>Comamonadaceae CDC group NO-1 genome sequencing and assembly.</title>
        <authorList>
            <person name="Bernier A.-M."/>
            <person name="Bernard K."/>
        </authorList>
    </citation>
    <scope>NUCLEOTIDE SEQUENCE [LARGE SCALE GENOMIC DNA]</scope>
    <source>
        <strain evidence="2 3">NML970147</strain>
    </source>
</reference>
<accession>A0A3M6Q084</accession>
<keyword evidence="1" id="KW-0732">Signal</keyword>
<evidence type="ECO:0000313" key="3">
    <source>
        <dbReference type="Proteomes" id="UP000267521"/>
    </source>
</evidence>
<dbReference type="AlphaFoldDB" id="A0A3M6Q084"/>
<protein>
    <recommendedName>
        <fullName evidence="4">DUF3352 domain-containing protein</fullName>
    </recommendedName>
</protein>
<evidence type="ECO:0000256" key="1">
    <source>
        <dbReference type="SAM" id="SignalP"/>
    </source>
</evidence>
<comment type="caution">
    <text evidence="2">The sequence shown here is derived from an EMBL/GenBank/DDBJ whole genome shotgun (WGS) entry which is preliminary data.</text>
</comment>
<organism evidence="2 3">
    <name type="scientific">Allofranklinella schreckenbergeri</name>
    <dbReference type="NCBI Taxonomy" id="1076744"/>
    <lineage>
        <taxon>Bacteria</taxon>
        <taxon>Pseudomonadati</taxon>
        <taxon>Pseudomonadota</taxon>
        <taxon>Betaproteobacteria</taxon>
        <taxon>Burkholderiales</taxon>
        <taxon>Comamonadaceae</taxon>
        <taxon>Allofranklinella</taxon>
    </lineage>
</organism>
<dbReference type="EMBL" id="RDQM01000013">
    <property type="protein sequence ID" value="RMW96134.1"/>
    <property type="molecule type" value="Genomic_DNA"/>
</dbReference>
<proteinExistence type="predicted"/>
<name>A0A3M6Q084_9BURK</name>
<dbReference type="Proteomes" id="UP000267521">
    <property type="component" value="Unassembled WGS sequence"/>
</dbReference>
<dbReference type="PROSITE" id="PS51257">
    <property type="entry name" value="PROKAR_LIPOPROTEIN"/>
    <property type="match status" value="1"/>
</dbReference>
<evidence type="ECO:0000313" key="2">
    <source>
        <dbReference type="EMBL" id="RMW96134.1"/>
    </source>
</evidence>
<evidence type="ECO:0008006" key="4">
    <source>
        <dbReference type="Google" id="ProtNLM"/>
    </source>
</evidence>
<gene>
    <name evidence="2" type="ORF">EBQ26_10275</name>
</gene>
<sequence>MKNKPKQRFALYTLAASAMAAAALISGCASLGAGSARNIPLAYAPAETAFAFGNLERMPQAYQALNTRWMNTLHPSLLQTLARLQEVLDDSLDDAQARQKSHALLDLLHAKLSQPEGFASIGLDLNNMLAAFYEIHALPVLRLELADPAKFNAFMDEAQAKLGPNLATGEIQGQRYWHFAGAQPHRAADGRAAEDATAPPARVRSVVAVVGKHLVITLDMQREDAPLASLLGLSRPAKSLVDSGAIAAINQQYGYLNGGATGFVDTQRLLARTIGDGQTPTWLSQAVQDKLHTPLDATCRSELQSLAAKAPRLVGGATQLDGQAVRLHALLEMPAELAQDLSALPAPVAGLGTVPGNLVFGGGVHAGAAASFLQKQLSAVKAAPYRCAYLTPLNELALESAEALAFLSSASDWLQGLRVEFSKLDLAAETFSGTLLLASANPSALLGMVQSFVPELAGLNLKSDGVASKWDIELPTDESIWLAMSSSALGAALGEADKDKLSSLLKAPALATPPLLYMEANGSAYVDMLSTLTEDALAEQSTSEWEDLYNYVTWPLTAASIALYKDLDTVKAQWLLTPRGMEMTQEMVVKAQP</sequence>